<sequence>MSSPLVQISNLSWRYSVGDWVLKDINLEIRQGERIGLVGLSGSGKSTLALTLNGIIPQSYAGVMKGRVVVDDHDTAITPVPLLAQKVAMVFQSPDDQVSQILVCHEVASGPANLRLPVDTIRQRVDQAMEQLGISKLAHRETSTLSGGEKQKVALASALAMKPKLLVLDEPTTDLDPKSKYELIRSLSSLGRSVAVVVVSHDLETITPLVDRWVVLENGSIANDTGHLRPALPQKPYRSVSNNGGSDRILKLSGVTYSYPSVDYPTVSDISMSINGGEFVAIVGENGSGKTTLCKLMLGLLKPSSGHVSMFEEAVASVQPERVGYIYQNPDAMLSQMSVSEEVGFTPKTLRHPNWRREANLAIERFGLESLRDRFPLSLSKGQRQRVAYSAVTAAQPPILIFDEPTTGIDHPSVEKIMHYMDELRQNGKTIIFVTHDMGLAFRWADRIVVMKNGKIAFAGTPEELETQQDMLEEWYIRLPQKRR</sequence>
<evidence type="ECO:0000256" key="3">
    <source>
        <dbReference type="ARBA" id="ARBA00022741"/>
    </source>
</evidence>
<accession>A0A0G0K5Q8</accession>
<keyword evidence="2" id="KW-0813">Transport</keyword>
<dbReference type="GO" id="GO:0005524">
    <property type="term" value="F:ATP binding"/>
    <property type="evidence" value="ECO:0007669"/>
    <property type="project" value="UniProtKB-KW"/>
</dbReference>
<dbReference type="InterPro" id="IPR017871">
    <property type="entry name" value="ABC_transporter-like_CS"/>
</dbReference>
<dbReference type="AlphaFoldDB" id="A0A0G0K5Q8"/>
<dbReference type="GO" id="GO:0016887">
    <property type="term" value="F:ATP hydrolysis activity"/>
    <property type="evidence" value="ECO:0007669"/>
    <property type="project" value="InterPro"/>
</dbReference>
<evidence type="ECO:0000256" key="1">
    <source>
        <dbReference type="ARBA" id="ARBA00005417"/>
    </source>
</evidence>
<proteinExistence type="inferred from homology"/>
<comment type="similarity">
    <text evidence="1">Belongs to the ABC transporter superfamily.</text>
</comment>
<comment type="caution">
    <text evidence="6">The sequence shown here is derived from an EMBL/GenBank/DDBJ whole genome shotgun (WGS) entry which is preliminary data.</text>
</comment>
<evidence type="ECO:0000313" key="6">
    <source>
        <dbReference type="EMBL" id="KKQ75038.1"/>
    </source>
</evidence>
<dbReference type="PROSITE" id="PS50893">
    <property type="entry name" value="ABC_TRANSPORTER_2"/>
    <property type="match status" value="2"/>
</dbReference>
<dbReference type="InterPro" id="IPR050095">
    <property type="entry name" value="ECF_ABC_transporter_ATP-bd"/>
</dbReference>
<dbReference type="Proteomes" id="UP000034181">
    <property type="component" value="Unassembled WGS sequence"/>
</dbReference>
<dbReference type="PANTHER" id="PTHR43553">
    <property type="entry name" value="HEAVY METAL TRANSPORTER"/>
    <property type="match status" value="1"/>
</dbReference>
<protein>
    <submittedName>
        <fullName evidence="6">ABC transporter related protein</fullName>
    </submittedName>
</protein>
<evidence type="ECO:0000313" key="7">
    <source>
        <dbReference type="Proteomes" id="UP000034181"/>
    </source>
</evidence>
<dbReference type="InterPro" id="IPR027417">
    <property type="entry name" value="P-loop_NTPase"/>
</dbReference>
<dbReference type="EMBL" id="LBUZ01000018">
    <property type="protein sequence ID" value="KKQ75038.1"/>
    <property type="molecule type" value="Genomic_DNA"/>
</dbReference>
<dbReference type="Gene3D" id="3.40.50.300">
    <property type="entry name" value="P-loop containing nucleotide triphosphate hydrolases"/>
    <property type="match status" value="2"/>
</dbReference>
<organism evidence="6 7">
    <name type="scientific">Candidatus Woesebacteria bacterium GW2011_GWB1_38_5b</name>
    <dbReference type="NCBI Taxonomy" id="1618569"/>
    <lineage>
        <taxon>Bacteria</taxon>
        <taxon>Candidatus Woeseibacteriota</taxon>
    </lineage>
</organism>
<dbReference type="PANTHER" id="PTHR43553:SF24">
    <property type="entry name" value="ENERGY-COUPLING FACTOR TRANSPORTER ATP-BINDING PROTEIN ECFA1"/>
    <property type="match status" value="1"/>
</dbReference>
<feature type="domain" description="ABC transporter" evidence="5">
    <location>
        <begin position="6"/>
        <end position="243"/>
    </location>
</feature>
<dbReference type="SUPFAM" id="SSF52540">
    <property type="entry name" value="P-loop containing nucleoside triphosphate hydrolases"/>
    <property type="match status" value="2"/>
</dbReference>
<dbReference type="InterPro" id="IPR015856">
    <property type="entry name" value="ABC_transpr_CbiO/EcfA_su"/>
</dbReference>
<name>A0A0G0K5Q8_9BACT</name>
<dbReference type="NCBIfam" id="NF010167">
    <property type="entry name" value="PRK13648.1"/>
    <property type="match status" value="2"/>
</dbReference>
<dbReference type="CDD" id="cd03225">
    <property type="entry name" value="ABC_cobalt_CbiO_domain1"/>
    <property type="match status" value="2"/>
</dbReference>
<dbReference type="GO" id="GO:0042626">
    <property type="term" value="F:ATPase-coupled transmembrane transporter activity"/>
    <property type="evidence" value="ECO:0007669"/>
    <property type="project" value="TreeGrafter"/>
</dbReference>
<dbReference type="GO" id="GO:0043190">
    <property type="term" value="C:ATP-binding cassette (ABC) transporter complex"/>
    <property type="evidence" value="ECO:0007669"/>
    <property type="project" value="TreeGrafter"/>
</dbReference>
<keyword evidence="4" id="KW-0067">ATP-binding</keyword>
<dbReference type="InterPro" id="IPR003439">
    <property type="entry name" value="ABC_transporter-like_ATP-bd"/>
</dbReference>
<evidence type="ECO:0000259" key="5">
    <source>
        <dbReference type="PROSITE" id="PS50893"/>
    </source>
</evidence>
<dbReference type="InterPro" id="IPR003593">
    <property type="entry name" value="AAA+_ATPase"/>
</dbReference>
<reference evidence="6 7" key="1">
    <citation type="journal article" date="2015" name="Nature">
        <title>rRNA introns, odd ribosomes, and small enigmatic genomes across a large radiation of phyla.</title>
        <authorList>
            <person name="Brown C.T."/>
            <person name="Hug L.A."/>
            <person name="Thomas B.C."/>
            <person name="Sharon I."/>
            <person name="Castelle C.J."/>
            <person name="Singh A."/>
            <person name="Wilkins M.J."/>
            <person name="Williams K.H."/>
            <person name="Banfield J.F."/>
        </authorList>
    </citation>
    <scope>NUCLEOTIDE SEQUENCE [LARGE SCALE GENOMIC DNA]</scope>
</reference>
<dbReference type="Pfam" id="PF00005">
    <property type="entry name" value="ABC_tran"/>
    <property type="match status" value="2"/>
</dbReference>
<gene>
    <name evidence="6" type="ORF">US96_C0018G0010</name>
</gene>
<dbReference type="PROSITE" id="PS00211">
    <property type="entry name" value="ABC_TRANSPORTER_1"/>
    <property type="match status" value="1"/>
</dbReference>
<evidence type="ECO:0000256" key="2">
    <source>
        <dbReference type="ARBA" id="ARBA00022448"/>
    </source>
</evidence>
<feature type="domain" description="ABC transporter" evidence="5">
    <location>
        <begin position="250"/>
        <end position="478"/>
    </location>
</feature>
<evidence type="ECO:0000256" key="4">
    <source>
        <dbReference type="ARBA" id="ARBA00022840"/>
    </source>
</evidence>
<dbReference type="SMART" id="SM00382">
    <property type="entry name" value="AAA"/>
    <property type="match status" value="2"/>
</dbReference>
<keyword evidence="3" id="KW-0547">Nucleotide-binding</keyword>